<dbReference type="InterPro" id="IPR011701">
    <property type="entry name" value="MFS"/>
</dbReference>
<evidence type="ECO:0000259" key="9">
    <source>
        <dbReference type="PROSITE" id="PS50850"/>
    </source>
</evidence>
<feature type="transmembrane region" description="Helical" evidence="8">
    <location>
        <begin position="82"/>
        <end position="100"/>
    </location>
</feature>
<dbReference type="SUPFAM" id="SSF103473">
    <property type="entry name" value="MFS general substrate transporter"/>
    <property type="match status" value="1"/>
</dbReference>
<keyword evidence="11" id="KW-1185">Reference proteome</keyword>
<dbReference type="PANTHER" id="PTHR42718">
    <property type="entry name" value="MAJOR FACILITATOR SUPERFAMILY MULTIDRUG TRANSPORTER MFSC"/>
    <property type="match status" value="1"/>
</dbReference>
<evidence type="ECO:0000256" key="5">
    <source>
        <dbReference type="ARBA" id="ARBA00022989"/>
    </source>
</evidence>
<dbReference type="KEGG" id="pry:Prubr_17120"/>
<evidence type="ECO:0000256" key="1">
    <source>
        <dbReference type="ARBA" id="ARBA00004651"/>
    </source>
</evidence>
<dbReference type="CDD" id="cd17321">
    <property type="entry name" value="MFS_MMR_MDR_like"/>
    <property type="match status" value="1"/>
</dbReference>
<keyword evidence="6 8" id="KW-0472">Membrane</keyword>
<dbReference type="Pfam" id="PF07690">
    <property type="entry name" value="MFS_1"/>
    <property type="match status" value="2"/>
</dbReference>
<proteinExistence type="predicted"/>
<evidence type="ECO:0000313" key="10">
    <source>
        <dbReference type="EMBL" id="BCJ64691.1"/>
    </source>
</evidence>
<evidence type="ECO:0000256" key="7">
    <source>
        <dbReference type="SAM" id="MobiDB-lite"/>
    </source>
</evidence>
<feature type="transmembrane region" description="Helical" evidence="8">
    <location>
        <begin position="141"/>
        <end position="164"/>
    </location>
</feature>
<feature type="transmembrane region" description="Helical" evidence="8">
    <location>
        <begin position="112"/>
        <end position="129"/>
    </location>
</feature>
<feature type="transmembrane region" description="Helical" evidence="8">
    <location>
        <begin position="433"/>
        <end position="454"/>
    </location>
</feature>
<feature type="domain" description="Major facilitator superfamily (MFS) profile" evidence="9">
    <location>
        <begin position="16"/>
        <end position="459"/>
    </location>
</feature>
<feature type="transmembrane region" description="Helical" evidence="8">
    <location>
        <begin position="304"/>
        <end position="324"/>
    </location>
</feature>
<dbReference type="GO" id="GO:0005886">
    <property type="term" value="C:plasma membrane"/>
    <property type="evidence" value="ECO:0007669"/>
    <property type="project" value="UniProtKB-SubCell"/>
</dbReference>
<dbReference type="PANTHER" id="PTHR42718:SF46">
    <property type="entry name" value="BLR6921 PROTEIN"/>
    <property type="match status" value="1"/>
</dbReference>
<evidence type="ECO:0000256" key="8">
    <source>
        <dbReference type="SAM" id="Phobius"/>
    </source>
</evidence>
<feature type="transmembrane region" description="Helical" evidence="8">
    <location>
        <begin position="397"/>
        <end position="421"/>
    </location>
</feature>
<feature type="transmembrane region" description="Helical" evidence="8">
    <location>
        <begin position="170"/>
        <end position="189"/>
    </location>
</feature>
<dbReference type="Proteomes" id="UP000680866">
    <property type="component" value="Chromosome"/>
</dbReference>
<dbReference type="EMBL" id="AP023359">
    <property type="protein sequence ID" value="BCJ64691.1"/>
    <property type="molecule type" value="Genomic_DNA"/>
</dbReference>
<dbReference type="InterPro" id="IPR036259">
    <property type="entry name" value="MFS_trans_sf"/>
</dbReference>
<dbReference type="PROSITE" id="PS50850">
    <property type="entry name" value="MFS"/>
    <property type="match status" value="1"/>
</dbReference>
<keyword evidence="4 8" id="KW-0812">Transmembrane</keyword>
<keyword evidence="3" id="KW-1003">Cell membrane</keyword>
<protein>
    <submittedName>
        <fullName evidence="10">MFS transporter</fullName>
    </submittedName>
</protein>
<feature type="transmembrane region" description="Helical" evidence="8">
    <location>
        <begin position="226"/>
        <end position="248"/>
    </location>
</feature>
<dbReference type="PRINTS" id="PR01036">
    <property type="entry name" value="TCRTETB"/>
</dbReference>
<feature type="transmembrane region" description="Helical" evidence="8">
    <location>
        <begin position="275"/>
        <end position="298"/>
    </location>
</feature>
<dbReference type="InterPro" id="IPR004638">
    <property type="entry name" value="EmrB-like"/>
</dbReference>
<reference evidence="10" key="1">
    <citation type="submission" date="2020-08" db="EMBL/GenBank/DDBJ databases">
        <title>Whole genome shotgun sequence of Polymorphospora rubra NBRC 101157.</title>
        <authorList>
            <person name="Komaki H."/>
            <person name="Tamura T."/>
        </authorList>
    </citation>
    <scope>NUCLEOTIDE SEQUENCE</scope>
    <source>
        <strain evidence="10">NBRC 101157</strain>
    </source>
</reference>
<name>A0A810MUB1_9ACTN</name>
<dbReference type="Gene3D" id="1.20.1720.10">
    <property type="entry name" value="Multidrug resistance protein D"/>
    <property type="match status" value="1"/>
</dbReference>
<dbReference type="Gene3D" id="1.20.1250.20">
    <property type="entry name" value="MFS general substrate transporter like domains"/>
    <property type="match status" value="1"/>
</dbReference>
<evidence type="ECO:0000256" key="3">
    <source>
        <dbReference type="ARBA" id="ARBA00022475"/>
    </source>
</evidence>
<dbReference type="InterPro" id="IPR020846">
    <property type="entry name" value="MFS_dom"/>
</dbReference>
<feature type="transmembrane region" description="Helical" evidence="8">
    <location>
        <begin position="201"/>
        <end position="220"/>
    </location>
</feature>
<evidence type="ECO:0000256" key="4">
    <source>
        <dbReference type="ARBA" id="ARBA00022692"/>
    </source>
</evidence>
<feature type="transmembrane region" description="Helical" evidence="8">
    <location>
        <begin position="51"/>
        <end position="70"/>
    </location>
</feature>
<gene>
    <name evidence="10" type="ORF">Prubr_17120</name>
</gene>
<evidence type="ECO:0000256" key="6">
    <source>
        <dbReference type="ARBA" id="ARBA00023136"/>
    </source>
</evidence>
<sequence length="486" mass="50687">MERTDMTKMRGNPWAILAVLALAYFLTQLDVAVLAVAIPSVMADLDATTDQVVWSISAYIFVLAVVLITAGRLGDLYGRRRLFVIGVALFTLFSLTAGLAETPGQLIASRAAQGLGAALLTPQTLALLVEFFPADRRGMALGIRGAVGGVAAVTGPVVGGVLVSALDWRWVFLVNAPLGVAMLVLAWLVIPETRPERRHRLDLLGVLIASAALFCLTFAISQGERYAWNGWIWALLAGSGVLFAAFVVQQRGRQDSEPLVPFGLFRDRNYTLMNAFSLTTSGTVIGLVLVLSLFLQSVLGMDPLAAGLVIVPASLFSTLFDPVAGKLSERVEGKHLLLVGAVLTAGGMLWAMTAMYEGADWQSFVAPMSVIGIGNAFLFTPLAVVALGGVQPKLAGAASGVLVTSLQIGSMIGSAAVGAVLQGTGVSVTAETARTAMLLLVVVAAVGALACLAARPNLCTTTDGPKPPPESDPDRPVAAAADPVDR</sequence>
<dbReference type="AlphaFoldDB" id="A0A810MUB1"/>
<comment type="subcellular location">
    <subcellularLocation>
        <location evidence="1">Cell membrane</location>
        <topology evidence="1">Multi-pass membrane protein</topology>
    </subcellularLocation>
</comment>
<keyword evidence="5 8" id="KW-1133">Transmembrane helix</keyword>
<dbReference type="NCBIfam" id="TIGR00711">
    <property type="entry name" value="efflux_EmrB"/>
    <property type="match status" value="1"/>
</dbReference>
<evidence type="ECO:0000313" key="11">
    <source>
        <dbReference type="Proteomes" id="UP000680866"/>
    </source>
</evidence>
<evidence type="ECO:0000256" key="2">
    <source>
        <dbReference type="ARBA" id="ARBA00022448"/>
    </source>
</evidence>
<dbReference type="GO" id="GO:0022857">
    <property type="term" value="F:transmembrane transporter activity"/>
    <property type="evidence" value="ECO:0007669"/>
    <property type="project" value="InterPro"/>
</dbReference>
<feature type="compositionally biased region" description="Low complexity" evidence="7">
    <location>
        <begin position="476"/>
        <end position="486"/>
    </location>
</feature>
<accession>A0A810MUB1</accession>
<organism evidence="10 11">
    <name type="scientific">Polymorphospora rubra</name>
    <dbReference type="NCBI Taxonomy" id="338584"/>
    <lineage>
        <taxon>Bacteria</taxon>
        <taxon>Bacillati</taxon>
        <taxon>Actinomycetota</taxon>
        <taxon>Actinomycetes</taxon>
        <taxon>Micromonosporales</taxon>
        <taxon>Micromonosporaceae</taxon>
        <taxon>Polymorphospora</taxon>
    </lineage>
</organism>
<feature type="transmembrane region" description="Helical" evidence="8">
    <location>
        <begin position="336"/>
        <end position="356"/>
    </location>
</feature>
<feature type="region of interest" description="Disordered" evidence="7">
    <location>
        <begin position="462"/>
        <end position="486"/>
    </location>
</feature>
<keyword evidence="2" id="KW-0813">Transport</keyword>
<feature type="transmembrane region" description="Helical" evidence="8">
    <location>
        <begin position="368"/>
        <end position="390"/>
    </location>
</feature>